<dbReference type="EMBL" id="MCFJ01000002">
    <property type="protein sequence ID" value="ORY70359.1"/>
    <property type="molecule type" value="Genomic_DNA"/>
</dbReference>
<reference evidence="2 3" key="1">
    <citation type="submission" date="2016-07" db="EMBL/GenBank/DDBJ databases">
        <title>Pervasive Adenine N6-methylation of Active Genes in Fungi.</title>
        <authorList>
            <consortium name="DOE Joint Genome Institute"/>
            <person name="Mondo S.J."/>
            <person name="Dannebaum R.O."/>
            <person name="Kuo R.C."/>
            <person name="Labutti K."/>
            <person name="Haridas S."/>
            <person name="Kuo A."/>
            <person name="Salamov A."/>
            <person name="Ahrendt S.R."/>
            <person name="Lipzen A."/>
            <person name="Sullivan W."/>
            <person name="Andreopoulos W.B."/>
            <person name="Clum A."/>
            <person name="Lindquist E."/>
            <person name="Daum C."/>
            <person name="Ramamoorthy G.K."/>
            <person name="Gryganskyi A."/>
            <person name="Culley D."/>
            <person name="Magnuson J.K."/>
            <person name="James T.Y."/>
            <person name="O'Malley M.A."/>
            <person name="Stajich J.E."/>
            <person name="Spatafora J.W."/>
            <person name="Visel A."/>
            <person name="Grigoriev I.V."/>
        </authorList>
    </citation>
    <scope>NUCLEOTIDE SEQUENCE [LARGE SCALE GENOMIC DNA]</scope>
    <source>
        <strain evidence="2 3">CBS 129021</strain>
    </source>
</reference>
<name>A0A1Y2EFM4_9PEZI</name>
<dbReference type="GeneID" id="63779595"/>
<feature type="compositionally biased region" description="Polar residues" evidence="1">
    <location>
        <begin position="50"/>
        <end position="60"/>
    </location>
</feature>
<evidence type="ECO:0000313" key="3">
    <source>
        <dbReference type="Proteomes" id="UP000193689"/>
    </source>
</evidence>
<organism evidence="2 3">
    <name type="scientific">Pseudomassariella vexata</name>
    <dbReference type="NCBI Taxonomy" id="1141098"/>
    <lineage>
        <taxon>Eukaryota</taxon>
        <taxon>Fungi</taxon>
        <taxon>Dikarya</taxon>
        <taxon>Ascomycota</taxon>
        <taxon>Pezizomycotina</taxon>
        <taxon>Sordariomycetes</taxon>
        <taxon>Xylariomycetidae</taxon>
        <taxon>Amphisphaeriales</taxon>
        <taxon>Pseudomassariaceae</taxon>
        <taxon>Pseudomassariella</taxon>
    </lineage>
</organism>
<sequence length="148" mass="16466">MSIKRPLNHITEHMEELSIFSLPKAVDGVEGQDVCGETSRDVLDDDVPSLQFSSHTPSSSKYEEAEKITGRRSSLQNLVQGQPNEALIRDLHLDKDSEPSQFLKRTSNQFAEVCKGQYRVISFYELQKSPILERTSGTQSTGGALVTP</sequence>
<evidence type="ECO:0000256" key="1">
    <source>
        <dbReference type="SAM" id="MobiDB-lite"/>
    </source>
</evidence>
<dbReference type="STRING" id="1141098.A0A1Y2EFM4"/>
<dbReference type="RefSeq" id="XP_040720309.1">
    <property type="nucleotide sequence ID" value="XM_040863383.1"/>
</dbReference>
<gene>
    <name evidence="2" type="ORF">BCR38DRAFT_481492</name>
</gene>
<comment type="caution">
    <text evidence="2">The sequence shown here is derived from an EMBL/GenBank/DDBJ whole genome shotgun (WGS) entry which is preliminary data.</text>
</comment>
<feature type="region of interest" description="Disordered" evidence="1">
    <location>
        <begin position="39"/>
        <end position="65"/>
    </location>
</feature>
<dbReference type="Proteomes" id="UP000193689">
    <property type="component" value="Unassembled WGS sequence"/>
</dbReference>
<dbReference type="AlphaFoldDB" id="A0A1Y2EFM4"/>
<evidence type="ECO:0000313" key="2">
    <source>
        <dbReference type="EMBL" id="ORY70359.1"/>
    </source>
</evidence>
<accession>A0A1Y2EFM4</accession>
<protein>
    <submittedName>
        <fullName evidence="2">Uncharacterized protein</fullName>
    </submittedName>
</protein>
<dbReference type="InParanoid" id="A0A1Y2EFM4"/>
<keyword evidence="3" id="KW-1185">Reference proteome</keyword>
<proteinExistence type="predicted"/>